<dbReference type="EMBL" id="JARKIE010000145">
    <property type="protein sequence ID" value="KAJ7676200.1"/>
    <property type="molecule type" value="Genomic_DNA"/>
</dbReference>
<dbReference type="SUPFAM" id="SSF48452">
    <property type="entry name" value="TPR-like"/>
    <property type="match status" value="1"/>
</dbReference>
<dbReference type="SUPFAM" id="SSF81901">
    <property type="entry name" value="HCP-like"/>
    <property type="match status" value="1"/>
</dbReference>
<gene>
    <name evidence="2" type="ORF">B0H17DRAFT_1016169</name>
</gene>
<dbReference type="PANTHER" id="PTHR19959:SF119">
    <property type="entry name" value="FUNGAL LIPASE-LIKE DOMAIN-CONTAINING PROTEIN"/>
    <property type="match status" value="1"/>
</dbReference>
<evidence type="ECO:0000259" key="1">
    <source>
        <dbReference type="Pfam" id="PF12770"/>
    </source>
</evidence>
<reference evidence="2" key="1">
    <citation type="submission" date="2023-03" db="EMBL/GenBank/DDBJ databases">
        <title>Massive genome expansion in bonnet fungi (Mycena s.s.) driven by repeated elements and novel gene families across ecological guilds.</title>
        <authorList>
            <consortium name="Lawrence Berkeley National Laboratory"/>
            <person name="Harder C.B."/>
            <person name="Miyauchi S."/>
            <person name="Viragh M."/>
            <person name="Kuo A."/>
            <person name="Thoen E."/>
            <person name="Andreopoulos B."/>
            <person name="Lu D."/>
            <person name="Skrede I."/>
            <person name="Drula E."/>
            <person name="Henrissat B."/>
            <person name="Morin E."/>
            <person name="Kohler A."/>
            <person name="Barry K."/>
            <person name="LaButti K."/>
            <person name="Morin E."/>
            <person name="Salamov A."/>
            <person name="Lipzen A."/>
            <person name="Mereny Z."/>
            <person name="Hegedus B."/>
            <person name="Baldrian P."/>
            <person name="Stursova M."/>
            <person name="Weitz H."/>
            <person name="Taylor A."/>
            <person name="Grigoriev I.V."/>
            <person name="Nagy L.G."/>
            <person name="Martin F."/>
            <person name="Kauserud H."/>
        </authorList>
    </citation>
    <scope>NUCLEOTIDE SEQUENCE</scope>
    <source>
        <strain evidence="2">CBHHK067</strain>
    </source>
</reference>
<feature type="non-terminal residue" evidence="2">
    <location>
        <position position="1145"/>
    </location>
</feature>
<evidence type="ECO:0000313" key="2">
    <source>
        <dbReference type="EMBL" id="KAJ7676200.1"/>
    </source>
</evidence>
<sequence>MSRFAQQGLLEDIDEVIQLHREILALCVPSHADHVRSLNDLATVFHIRFERQAEPQDLDEAIMFRRQALTFCPAPHPDYYNCLTGLAMALTSRFEQWGGPENESFELHTETQALLRLQDPPDPHSSLSNVATAVKVGMERRGNLQDIEEAIKLLKEVLGFHAAPHPDRGSSLNNLAHAIQARFQQQGKSLDLEEVVGLRREALALDEHPDCTSLGNLANVLYARFEKAGDVKDIEEAIELNRKALALCMLPHPDRGSFLNNLGCALHARFEQAGGDLRGLEEAIALHREALALRALPHSAHVNSLKNLAHVLQTRFGHQGDPKDIDETIELHRTALSIPTLAHSERASSVLCLSAALHARFKHWGDSKNLDESLELLVGSLPLLAVPHPKHGTSLLNLAYVLQTRSDHQGDLKDLGKAIEVYREGLALHPSSHPNHAGILNNLANALSARFEKQGDPRDLDETIRLHRDALALYPAPHPYRSMSLKNLASVVNARFHQLGNIKDLFEVIKLFEEVLAIHTSPHPQRGAALMCRGASFALLYLHTKNSYALNKAFSLFQEAATYISSPPLTRFQCAYFWATIASPLGHSSSLTAYSTVIELLPQLAALHWDLPSRQQRLSTKYVTEVAAGACTCALSLGRYDMAIEFLEASRSVFWSQALHLRQSLDDLRTVRSDLWIQIAELSSELERASFRDTSRDSSINTANHQKSFFIQAEGARSFRLNQEWEETIKSIRLVSGFEDFLQPKKLVQLQQAVQTRQIVVLHCGEISSNALVIKLGGVVECIPLPKLPHFAVQDLVDMLNTACTSTSIDIEDLFNTHQSDMTLVNRSLFTRLTGIREDSATGSVSANSVFAGILEILWDSLVLPILDVLHLERSSSPPRLWWCPTGPFAFLPIHAAGIYQKGSTNCVADYIISSYTPTITALLNPPSQPAPTFKMTAVIQPDAPNCLPLPGAERELEKIAERVPKQWLTVLGDTSPATVSTALHHLHNSSIVHFACHGIQNLQQPLNSGLALADGYLKVSQIMQGPEGEHPSDIKKHMSLAFLSACETAKGDKTTPDEAMHLAATLLFAGFRGVVATMWAMDDRDGPKIADTFYQHLFENCDPTANPPICPDLTEGAKALHLAVAKLREEPDIPFKRWVPFVYY</sequence>
<dbReference type="PANTHER" id="PTHR19959">
    <property type="entry name" value="KINESIN LIGHT CHAIN"/>
    <property type="match status" value="1"/>
</dbReference>
<dbReference type="AlphaFoldDB" id="A0AAD7D2T4"/>
<dbReference type="Proteomes" id="UP001221757">
    <property type="component" value="Unassembled WGS sequence"/>
</dbReference>
<dbReference type="InterPro" id="IPR024983">
    <property type="entry name" value="CHAT_dom"/>
</dbReference>
<feature type="domain" description="CHAT" evidence="1">
    <location>
        <begin position="856"/>
        <end position="1100"/>
    </location>
</feature>
<protein>
    <submittedName>
        <fullName evidence="2">CHAT domain-containing protein</fullName>
    </submittedName>
</protein>
<accession>A0AAD7D2T4</accession>
<name>A0AAD7D2T4_MYCRO</name>
<evidence type="ECO:0000313" key="3">
    <source>
        <dbReference type="Proteomes" id="UP001221757"/>
    </source>
</evidence>
<keyword evidence="3" id="KW-1185">Reference proteome</keyword>
<comment type="caution">
    <text evidence="2">The sequence shown here is derived from an EMBL/GenBank/DDBJ whole genome shotgun (WGS) entry which is preliminary data.</text>
</comment>
<dbReference type="Pfam" id="PF12770">
    <property type="entry name" value="CHAT"/>
    <property type="match status" value="1"/>
</dbReference>
<proteinExistence type="predicted"/>
<dbReference type="Gene3D" id="1.25.40.10">
    <property type="entry name" value="Tetratricopeptide repeat domain"/>
    <property type="match status" value="3"/>
</dbReference>
<dbReference type="Pfam" id="PF13374">
    <property type="entry name" value="TPR_10"/>
    <property type="match status" value="4"/>
</dbReference>
<organism evidence="2 3">
    <name type="scientific">Mycena rosella</name>
    <name type="common">Pink bonnet</name>
    <name type="synonym">Agaricus rosellus</name>
    <dbReference type="NCBI Taxonomy" id="1033263"/>
    <lineage>
        <taxon>Eukaryota</taxon>
        <taxon>Fungi</taxon>
        <taxon>Dikarya</taxon>
        <taxon>Basidiomycota</taxon>
        <taxon>Agaricomycotina</taxon>
        <taxon>Agaricomycetes</taxon>
        <taxon>Agaricomycetidae</taxon>
        <taxon>Agaricales</taxon>
        <taxon>Marasmiineae</taxon>
        <taxon>Mycenaceae</taxon>
        <taxon>Mycena</taxon>
    </lineage>
</organism>
<dbReference type="InterPro" id="IPR011990">
    <property type="entry name" value="TPR-like_helical_dom_sf"/>
</dbReference>